<dbReference type="GO" id="GO:0046872">
    <property type="term" value="F:metal ion binding"/>
    <property type="evidence" value="ECO:0007669"/>
    <property type="project" value="UniProtKB-KW"/>
</dbReference>
<keyword evidence="11" id="KW-1185">Reference proteome</keyword>
<evidence type="ECO:0000256" key="5">
    <source>
        <dbReference type="ARBA" id="ARBA00023002"/>
    </source>
</evidence>
<evidence type="ECO:0000256" key="3">
    <source>
        <dbReference type="ARBA" id="ARBA00022617"/>
    </source>
</evidence>
<dbReference type="HOGENOM" id="CLU_015125_0_0_1"/>
<feature type="compositionally biased region" description="Basic and acidic residues" evidence="8">
    <location>
        <begin position="400"/>
        <end position="410"/>
    </location>
</feature>
<dbReference type="AlphaFoldDB" id="A0A074RMN3"/>
<dbReference type="SUPFAM" id="SSF54909">
    <property type="entry name" value="Dimeric alpha+beta barrel"/>
    <property type="match status" value="1"/>
</dbReference>
<sequence length="640" mass="71502">MKSFMRVPTRTMSSNLPLEESIEIEEQKRLLKLIRSRGQIPTVPECDGYHVPHLADIQGDVLFRFPKHHQCFVFFRITDKVKFKKALDEFRSKVTSALDVKRNMLEISTKKDEKIKAARKAAPKGQLFDSRNIKLEEKDGIPLTQYLIAFSRAGLDELVGKDAKTGDKRFDDHYMLKDKAYLGDQSNWRLPFAKPGKNAQGKDIEVSTGLHGVISIATYKVAACKEGVDYVKKVFKDSCEIGTEDLTLQGNARPNQYRGHEHFGFLDGVSQPSIRDIEHPLPGQTEVDAGVIVMGYPGDTVPKSKRPEWAKGGTMMVVRKLQQDVLAFDAYCEKNGSRWKEFIPGGENNEAKLGVDPKLPEDERQRQLNQVGAELFAARFLGRWKSGAPIPLTPFQDDPELGRDPKRNNDFDYSVHGVEGQSSQEPSDFYCPFTAHARKMVPRNLGPYFSRKHLAGSSIVRAGIPYGPEVNSEERAKWKAEKEKDPSKYIEETDRGLLFCCYASNLDAGFVRQTTGYGNNDFFPTTSIFPTKHGQDPIIGGPPAKDSSQVPREVIPIAPGTTPGEVIIADATYTVSNNDQVNYRVEVKGVGNKKTFEVSGFAQEVPENLPPGADNPFFVTSRGGEYFFVPSIPTLKSWAV</sequence>
<evidence type="ECO:0000256" key="2">
    <source>
        <dbReference type="ARBA" id="ARBA00022559"/>
    </source>
</evidence>
<dbReference type="Pfam" id="PF21105">
    <property type="entry name" value="DyP_N"/>
    <property type="match status" value="1"/>
</dbReference>
<evidence type="ECO:0000313" key="10">
    <source>
        <dbReference type="EMBL" id="KEP48321.1"/>
    </source>
</evidence>
<keyword evidence="3" id="KW-0349">Heme</keyword>
<dbReference type="STRING" id="1423351.A0A074RMN3"/>
<comment type="similarity">
    <text evidence="7">Belongs to the DyP-type peroxidase family.</text>
</comment>
<comment type="caution">
    <text evidence="10">The sequence shown here is derived from an EMBL/GenBank/DDBJ whole genome shotgun (WGS) entry which is preliminary data.</text>
</comment>
<dbReference type="GO" id="GO:0020037">
    <property type="term" value="F:heme binding"/>
    <property type="evidence" value="ECO:0007669"/>
    <property type="project" value="InterPro"/>
</dbReference>
<evidence type="ECO:0000256" key="6">
    <source>
        <dbReference type="ARBA" id="ARBA00023004"/>
    </source>
</evidence>
<feature type="domain" description="DyP dimeric alpha+beta barrel" evidence="9">
    <location>
        <begin position="56"/>
        <end position="254"/>
    </location>
</feature>
<dbReference type="EMBL" id="AZST01000534">
    <property type="protein sequence ID" value="KEP48321.1"/>
    <property type="molecule type" value="Genomic_DNA"/>
</dbReference>
<dbReference type="PROSITE" id="PS51404">
    <property type="entry name" value="DYP_PEROXIDASE"/>
    <property type="match status" value="1"/>
</dbReference>
<comment type="cofactor">
    <cofactor evidence="1">
        <name>heme b</name>
        <dbReference type="ChEBI" id="CHEBI:60344"/>
    </cofactor>
</comment>
<name>A0A074RMN3_9AGAM</name>
<evidence type="ECO:0000256" key="7">
    <source>
        <dbReference type="ARBA" id="ARBA00025737"/>
    </source>
</evidence>
<gene>
    <name evidence="10" type="ORF">V565_127740</name>
</gene>
<dbReference type="GO" id="GO:0004601">
    <property type="term" value="F:peroxidase activity"/>
    <property type="evidence" value="ECO:0007669"/>
    <property type="project" value="UniProtKB-KW"/>
</dbReference>
<dbReference type="GO" id="GO:0005829">
    <property type="term" value="C:cytosol"/>
    <property type="evidence" value="ECO:0007669"/>
    <property type="project" value="TreeGrafter"/>
</dbReference>
<evidence type="ECO:0000259" key="9">
    <source>
        <dbReference type="Pfam" id="PF21105"/>
    </source>
</evidence>
<evidence type="ECO:0000256" key="1">
    <source>
        <dbReference type="ARBA" id="ARBA00001970"/>
    </source>
</evidence>
<dbReference type="NCBIfam" id="TIGR01413">
    <property type="entry name" value="Dyp_perox_fam"/>
    <property type="match status" value="1"/>
</dbReference>
<proteinExistence type="inferred from homology"/>
<evidence type="ECO:0000313" key="11">
    <source>
        <dbReference type="Proteomes" id="UP000027456"/>
    </source>
</evidence>
<keyword evidence="2 10" id="KW-0575">Peroxidase</keyword>
<dbReference type="InterPro" id="IPR049509">
    <property type="entry name" value="DyP_N"/>
</dbReference>
<evidence type="ECO:0000256" key="4">
    <source>
        <dbReference type="ARBA" id="ARBA00022723"/>
    </source>
</evidence>
<protein>
    <submittedName>
        <fullName evidence="10">Dyp-type peroxidase</fullName>
    </submittedName>
</protein>
<dbReference type="PANTHER" id="PTHR30521:SF4">
    <property type="entry name" value="DEFERROCHELATASE"/>
    <property type="match status" value="1"/>
</dbReference>
<keyword evidence="4" id="KW-0479">Metal-binding</keyword>
<dbReference type="InterPro" id="IPR006314">
    <property type="entry name" value="Dyp_peroxidase"/>
</dbReference>
<keyword evidence="5" id="KW-0560">Oxidoreductase</keyword>
<evidence type="ECO:0000256" key="8">
    <source>
        <dbReference type="SAM" id="MobiDB-lite"/>
    </source>
</evidence>
<keyword evidence="6" id="KW-0408">Iron</keyword>
<dbReference type="InterPro" id="IPR011008">
    <property type="entry name" value="Dimeric_a/b-barrel"/>
</dbReference>
<dbReference type="PANTHER" id="PTHR30521">
    <property type="entry name" value="DEFERROCHELATASE/PEROXIDASE"/>
    <property type="match status" value="1"/>
</dbReference>
<feature type="region of interest" description="Disordered" evidence="8">
    <location>
        <begin position="391"/>
        <end position="423"/>
    </location>
</feature>
<dbReference type="OrthoDB" id="3207336at2759"/>
<dbReference type="Proteomes" id="UP000027456">
    <property type="component" value="Unassembled WGS sequence"/>
</dbReference>
<organism evidence="10 11">
    <name type="scientific">Rhizoctonia solani 123E</name>
    <dbReference type="NCBI Taxonomy" id="1423351"/>
    <lineage>
        <taxon>Eukaryota</taxon>
        <taxon>Fungi</taxon>
        <taxon>Dikarya</taxon>
        <taxon>Basidiomycota</taxon>
        <taxon>Agaricomycotina</taxon>
        <taxon>Agaricomycetes</taxon>
        <taxon>Cantharellales</taxon>
        <taxon>Ceratobasidiaceae</taxon>
        <taxon>Rhizoctonia</taxon>
    </lineage>
</organism>
<reference evidence="10 11" key="1">
    <citation type="submission" date="2013-12" db="EMBL/GenBank/DDBJ databases">
        <authorList>
            <person name="Cubeta M."/>
            <person name="Pakala S."/>
            <person name="Fedorova N."/>
            <person name="Thomas E."/>
            <person name="Dean R."/>
            <person name="Jabaji S."/>
            <person name="Neate S."/>
            <person name="Toda T."/>
            <person name="Tavantzis S."/>
            <person name="Vilgalys R."/>
            <person name="Bharathan N."/>
            <person name="Pakala S."/>
            <person name="Losada L.S."/>
            <person name="Zafar N."/>
            <person name="Nierman W."/>
        </authorList>
    </citation>
    <scope>NUCLEOTIDE SEQUENCE [LARGE SCALE GENOMIC DNA]</scope>
    <source>
        <strain evidence="10 11">123E</strain>
    </source>
</reference>
<accession>A0A074RMN3</accession>